<dbReference type="GO" id="GO:0005802">
    <property type="term" value="C:trans-Golgi network"/>
    <property type="evidence" value="ECO:0007669"/>
    <property type="project" value="InterPro"/>
</dbReference>
<accession>A0A9N9MT41</accession>
<dbReference type="GO" id="GO:0032367">
    <property type="term" value="P:intracellular cholesterol transport"/>
    <property type="evidence" value="ECO:0007669"/>
    <property type="project" value="InterPro"/>
</dbReference>
<gene>
    <name evidence="2" type="ORF">CEUTPL_LOCUS8621</name>
</gene>
<dbReference type="InterPro" id="IPR006594">
    <property type="entry name" value="LisH"/>
</dbReference>
<evidence type="ECO:0000313" key="2">
    <source>
        <dbReference type="EMBL" id="CAG9768073.1"/>
    </source>
</evidence>
<reference evidence="2" key="1">
    <citation type="submission" date="2022-01" db="EMBL/GenBank/DDBJ databases">
        <authorList>
            <person name="King R."/>
        </authorList>
    </citation>
    <scope>NUCLEOTIDE SEQUENCE</scope>
</reference>
<dbReference type="PROSITE" id="PS50896">
    <property type="entry name" value="LISH"/>
    <property type="match status" value="1"/>
</dbReference>
<proteinExistence type="predicted"/>
<dbReference type="SMART" id="SM00667">
    <property type="entry name" value="LisH"/>
    <property type="match status" value="1"/>
</dbReference>
<dbReference type="PANTHER" id="PTHR32059:SF0">
    <property type="entry name" value="RAB11-BINDING PROTEIN RELCH"/>
    <property type="match status" value="1"/>
</dbReference>
<dbReference type="OrthoDB" id="1695393at2759"/>
<dbReference type="InterPro" id="IPR040362">
    <property type="entry name" value="RELCH"/>
</dbReference>
<dbReference type="SUPFAM" id="SSF48371">
    <property type="entry name" value="ARM repeat"/>
    <property type="match status" value="1"/>
</dbReference>
<organism evidence="2 3">
    <name type="scientific">Ceutorhynchus assimilis</name>
    <name type="common">cabbage seed weevil</name>
    <dbReference type="NCBI Taxonomy" id="467358"/>
    <lineage>
        <taxon>Eukaryota</taxon>
        <taxon>Metazoa</taxon>
        <taxon>Ecdysozoa</taxon>
        <taxon>Arthropoda</taxon>
        <taxon>Hexapoda</taxon>
        <taxon>Insecta</taxon>
        <taxon>Pterygota</taxon>
        <taxon>Neoptera</taxon>
        <taxon>Endopterygota</taxon>
        <taxon>Coleoptera</taxon>
        <taxon>Polyphaga</taxon>
        <taxon>Cucujiformia</taxon>
        <taxon>Curculionidae</taxon>
        <taxon>Ceutorhynchinae</taxon>
        <taxon>Ceutorhynchus</taxon>
    </lineage>
</organism>
<dbReference type="InterPro" id="IPR011989">
    <property type="entry name" value="ARM-like"/>
</dbReference>
<dbReference type="Proteomes" id="UP001152799">
    <property type="component" value="Chromosome 4"/>
</dbReference>
<feature type="coiled-coil region" evidence="1">
    <location>
        <begin position="235"/>
        <end position="269"/>
    </location>
</feature>
<dbReference type="Gene3D" id="1.25.10.10">
    <property type="entry name" value="Leucine-rich Repeat Variant"/>
    <property type="match status" value="2"/>
</dbReference>
<evidence type="ECO:0000313" key="3">
    <source>
        <dbReference type="Proteomes" id="UP001152799"/>
    </source>
</evidence>
<evidence type="ECO:0000256" key="1">
    <source>
        <dbReference type="SAM" id="Coils"/>
    </source>
</evidence>
<dbReference type="PANTHER" id="PTHR32059">
    <property type="entry name" value="RAB11-BINDING PROTEIN RELCH"/>
    <property type="match status" value="1"/>
</dbReference>
<dbReference type="AlphaFoldDB" id="A0A9N9MT41"/>
<protein>
    <recommendedName>
        <fullName evidence="4">LisH domain-containing protein</fullName>
    </recommendedName>
</protein>
<keyword evidence="1" id="KW-0175">Coiled coil</keyword>
<dbReference type="EMBL" id="OU892280">
    <property type="protein sequence ID" value="CAG9768073.1"/>
    <property type="molecule type" value="Genomic_DNA"/>
</dbReference>
<dbReference type="GO" id="GO:0055037">
    <property type="term" value="C:recycling endosome"/>
    <property type="evidence" value="ECO:0007669"/>
    <property type="project" value="TreeGrafter"/>
</dbReference>
<sequence length="1073" mass="121994">MSLAKLDCDNVALKQEESMKLDKKTISYNDIAAKLLEDKLFLSALELHTELVEAGKELKVLRDFFSNPGNFETPTQEFTARLSRSGSQATLDSLDLTRYSEDGTAGDEKVAVLEFELRKAKETINALRNNLTFAIESETSTPDKGSLRNAAFTTIRPHEQRALNFLINEYLLLQGYKLTSITFADENQNQDFDDWDDVGLNIAKPPELLHLYRAGLKQSGRDSVGTGTQTDFDEILEKDNLIRDQKCELEKLKSKLHAIINEMEKENIEEISEVTSMESGDSPERFEMVDKNMPSFKKTDVEDSLSNNSFNANDWTKISIPERDTNNETHFDKEKEFNNLNLESFTKDVFSLCYINTDMDYDILNQNIDNIEKLVHILSQSLLKLIPNIILNKREDAIPLLMTAIYLNPKASERDKLLQQLFHLKKRPTETERLIILAAVIGISKYTGEQLVENEILPQCWLQLTHKHVERRLLVAESCTVLIPYVSSPIRNSLILSMLQQMLEDKEEVIREQIIKALALLVCQCKDSDKYLQCEQIALNSLNDNSNSVVNLSTEILFPVLAKWALQEGYLNSSLLKKLLHKLNEGIKNIESQSKVSQEIDKIHRILAVIDNLLPFLMMLVVYHENVISNIEKDVVIPLRSDFINLCNRLTNPENFMKSDLNIGTVLYEFDRYIEENPNISWSDMDWVVDIMLPDLFNNLHHIELAHQSLLEGFLNLFSHICILFGHNFIKYKVRPPLHKKIQSLEQIISSFNQFCPSLNIIPIYVTILSFIRDYEELSSVFKKFLCALPLCGSPLDCLEITVKKMCEIGLQNMVVECLWTGVVHQRPLVKSAAASMFCSIIGSCSEELLKTKVAGAIVTLANDSDSLVRTATVPALGRLITNCSIKEIHDKAYMQIQTFLNDPTLKENHTISRQLIVTMGNIFGSSCSTFRNDVILPQLTNFSAFMSQMSNHTRKVDMALALVEAFTHVVYSPLNKDCISNVVKPGLKCLETVISENPSLSIHHETVFSMIKECENKSNLSSPSSSVERSNKLQNVNQGVEEMRQRMSKIFNKPNIPKSNTLPNLQGIFKKK</sequence>
<keyword evidence="3" id="KW-1185">Reference proteome</keyword>
<evidence type="ECO:0008006" key="4">
    <source>
        <dbReference type="Google" id="ProtNLM"/>
    </source>
</evidence>
<feature type="coiled-coil region" evidence="1">
    <location>
        <begin position="110"/>
        <end position="137"/>
    </location>
</feature>
<dbReference type="InterPro" id="IPR016024">
    <property type="entry name" value="ARM-type_fold"/>
</dbReference>
<name>A0A9N9MT41_9CUCU</name>